<evidence type="ECO:0000256" key="1">
    <source>
        <dbReference type="ARBA" id="ARBA00008857"/>
    </source>
</evidence>
<dbReference type="InterPro" id="IPR011010">
    <property type="entry name" value="DNA_brk_join_enz"/>
</dbReference>
<protein>
    <submittedName>
        <fullName evidence="8">Transposase</fullName>
    </submittedName>
</protein>
<keyword evidence="2" id="KW-0229">DNA integration</keyword>
<dbReference type="GO" id="GO:0015074">
    <property type="term" value="P:DNA integration"/>
    <property type="evidence" value="ECO:0007669"/>
    <property type="project" value="UniProtKB-KW"/>
</dbReference>
<dbReference type="Gene3D" id="1.10.443.10">
    <property type="entry name" value="Intergrase catalytic core"/>
    <property type="match status" value="1"/>
</dbReference>
<dbReference type="InterPro" id="IPR004107">
    <property type="entry name" value="Integrase_SAM-like_N"/>
</dbReference>
<accession>A0A3S9UWF6</accession>
<keyword evidence="4" id="KW-0233">DNA recombination</keyword>
<dbReference type="PANTHER" id="PTHR30349">
    <property type="entry name" value="PHAGE INTEGRASE-RELATED"/>
    <property type="match status" value="1"/>
</dbReference>
<dbReference type="PANTHER" id="PTHR30349:SF41">
    <property type="entry name" value="INTEGRASE_RECOMBINASE PROTEIN MJ0367-RELATED"/>
    <property type="match status" value="1"/>
</dbReference>
<dbReference type="PROSITE" id="PS51900">
    <property type="entry name" value="CB"/>
    <property type="match status" value="1"/>
</dbReference>
<dbReference type="Proteomes" id="UP000270678">
    <property type="component" value="Chromosome"/>
</dbReference>
<dbReference type="PROSITE" id="PS51898">
    <property type="entry name" value="TYR_RECOMBINASE"/>
    <property type="match status" value="1"/>
</dbReference>
<dbReference type="RefSeq" id="WP_126997524.1">
    <property type="nucleotide sequence ID" value="NZ_CP034346.1"/>
</dbReference>
<dbReference type="Gene3D" id="1.10.150.130">
    <property type="match status" value="1"/>
</dbReference>
<reference evidence="9" key="1">
    <citation type="submission" date="2018-12" db="EMBL/GenBank/DDBJ databases">
        <title>Complete genome sequence of Paenibacillus sp. MBLB1234.</title>
        <authorList>
            <person name="Nam Y.-D."/>
            <person name="Kang J."/>
            <person name="Chung W.-H."/>
            <person name="Park Y.S."/>
        </authorList>
    </citation>
    <scope>NUCLEOTIDE SEQUENCE [LARGE SCALE GENOMIC DNA]</scope>
    <source>
        <strain evidence="9">MBLB1234</strain>
    </source>
</reference>
<name>A0A3S9UWF6_9BACL</name>
<evidence type="ECO:0000313" key="8">
    <source>
        <dbReference type="EMBL" id="AZS14660.1"/>
    </source>
</evidence>
<dbReference type="InterPro" id="IPR010998">
    <property type="entry name" value="Integrase_recombinase_N"/>
</dbReference>
<evidence type="ECO:0000259" key="7">
    <source>
        <dbReference type="PROSITE" id="PS51900"/>
    </source>
</evidence>
<sequence>MRVQEVYINDTPDNTKVRYILLNSINETVLPVIRYLKYLDATGKSQNTLKSYCYHLKLYFEFLEIQEVDYQAADLQLLIKFISWLRSPYQSIDIKSIKPVNAKRKESTINIIVSCVVGFYEYLSRIDAGNPNIPDASKKASSPLGISYKPFLYHITKGKNIDKNVLKIKEPTRAIKTLSNGQISALNEACNNLRDKLLIHVLYEGGLRISEALSLWIEDFNISQNTITIRNSKTPSGVRTVYVTENTMNLFQDYIYTFHSDEVDSNFVFINLRGKYKGDPLKYSAVYSLVKRLRKKVNLDFTPHMLRHTYATELHNQGIDAAILQKLLGHSQVQTTIQLYVHPSDELIRGEWLRAQQKNKSKE</sequence>
<dbReference type="Pfam" id="PF00589">
    <property type="entry name" value="Phage_integrase"/>
    <property type="match status" value="1"/>
</dbReference>
<dbReference type="InterPro" id="IPR050090">
    <property type="entry name" value="Tyrosine_recombinase_XerCD"/>
</dbReference>
<comment type="similarity">
    <text evidence="1">Belongs to the 'phage' integrase family.</text>
</comment>
<evidence type="ECO:0000313" key="9">
    <source>
        <dbReference type="Proteomes" id="UP000270678"/>
    </source>
</evidence>
<dbReference type="InterPro" id="IPR044068">
    <property type="entry name" value="CB"/>
</dbReference>
<proteinExistence type="inferred from homology"/>
<dbReference type="GO" id="GO:0003677">
    <property type="term" value="F:DNA binding"/>
    <property type="evidence" value="ECO:0007669"/>
    <property type="project" value="UniProtKB-UniRule"/>
</dbReference>
<evidence type="ECO:0000259" key="6">
    <source>
        <dbReference type="PROSITE" id="PS51898"/>
    </source>
</evidence>
<dbReference type="KEGG" id="plut:EI981_09465"/>
<evidence type="ECO:0000256" key="4">
    <source>
        <dbReference type="ARBA" id="ARBA00023172"/>
    </source>
</evidence>
<dbReference type="AlphaFoldDB" id="A0A3S9UWF6"/>
<keyword evidence="9" id="KW-1185">Reference proteome</keyword>
<evidence type="ECO:0000256" key="2">
    <source>
        <dbReference type="ARBA" id="ARBA00022908"/>
    </source>
</evidence>
<feature type="domain" description="Core-binding (CB)" evidence="7">
    <location>
        <begin position="26"/>
        <end position="124"/>
    </location>
</feature>
<dbReference type="GO" id="GO:0006310">
    <property type="term" value="P:DNA recombination"/>
    <property type="evidence" value="ECO:0007669"/>
    <property type="project" value="UniProtKB-KW"/>
</dbReference>
<dbReference type="InterPro" id="IPR002104">
    <property type="entry name" value="Integrase_catalytic"/>
</dbReference>
<gene>
    <name evidence="8" type="ORF">EI981_09465</name>
</gene>
<organism evidence="8 9">
    <name type="scientific">Paenibacillus lutimineralis</name>
    <dbReference type="NCBI Taxonomy" id="2707005"/>
    <lineage>
        <taxon>Bacteria</taxon>
        <taxon>Bacillati</taxon>
        <taxon>Bacillota</taxon>
        <taxon>Bacilli</taxon>
        <taxon>Bacillales</taxon>
        <taxon>Paenibacillaceae</taxon>
        <taxon>Paenibacillus</taxon>
    </lineage>
</organism>
<dbReference type="Pfam" id="PF02899">
    <property type="entry name" value="Phage_int_SAM_1"/>
    <property type="match status" value="1"/>
</dbReference>
<evidence type="ECO:0000256" key="5">
    <source>
        <dbReference type="PROSITE-ProRule" id="PRU01248"/>
    </source>
</evidence>
<dbReference type="OrthoDB" id="9803188at2"/>
<evidence type="ECO:0000256" key="3">
    <source>
        <dbReference type="ARBA" id="ARBA00023125"/>
    </source>
</evidence>
<dbReference type="SUPFAM" id="SSF56349">
    <property type="entry name" value="DNA breaking-rejoining enzymes"/>
    <property type="match status" value="1"/>
</dbReference>
<feature type="domain" description="Tyr recombinase" evidence="6">
    <location>
        <begin position="173"/>
        <end position="353"/>
    </location>
</feature>
<dbReference type="InterPro" id="IPR013762">
    <property type="entry name" value="Integrase-like_cat_sf"/>
</dbReference>
<keyword evidence="3 5" id="KW-0238">DNA-binding</keyword>
<dbReference type="EMBL" id="CP034346">
    <property type="protein sequence ID" value="AZS14660.1"/>
    <property type="molecule type" value="Genomic_DNA"/>
</dbReference>